<comment type="pathway">
    <text evidence="3 17 18">Cell wall biogenesis; peptidoglycan biosynthesis.</text>
</comment>
<gene>
    <name evidence="17 21" type="primary">murD</name>
    <name evidence="21" type="ORF">TQ39_06265</name>
</gene>
<dbReference type="SUPFAM" id="SSF51984">
    <property type="entry name" value="MurCD N-terminal domain"/>
    <property type="match status" value="1"/>
</dbReference>
<evidence type="ECO:0000256" key="5">
    <source>
        <dbReference type="ARBA" id="ARBA00012212"/>
    </source>
</evidence>
<dbReference type="GO" id="GO:0051301">
    <property type="term" value="P:cell division"/>
    <property type="evidence" value="ECO:0007669"/>
    <property type="project" value="UniProtKB-KW"/>
</dbReference>
<dbReference type="HAMAP" id="MF_00639">
    <property type="entry name" value="MurD"/>
    <property type="match status" value="1"/>
</dbReference>
<evidence type="ECO:0000256" key="17">
    <source>
        <dbReference type="HAMAP-Rule" id="MF_00639"/>
    </source>
</evidence>
<dbReference type="InterPro" id="IPR036615">
    <property type="entry name" value="Mur_ligase_C_dom_sf"/>
</dbReference>
<dbReference type="InterPro" id="IPR005762">
    <property type="entry name" value="MurD"/>
</dbReference>
<evidence type="ECO:0000256" key="1">
    <source>
        <dbReference type="ARBA" id="ARBA00002734"/>
    </source>
</evidence>
<dbReference type="Gene3D" id="3.40.50.720">
    <property type="entry name" value="NAD(P)-binding Rossmann-like Domain"/>
    <property type="match status" value="1"/>
</dbReference>
<dbReference type="GO" id="GO:0005524">
    <property type="term" value="F:ATP binding"/>
    <property type="evidence" value="ECO:0007669"/>
    <property type="project" value="UniProtKB-UniRule"/>
</dbReference>
<evidence type="ECO:0000256" key="18">
    <source>
        <dbReference type="RuleBase" id="RU003664"/>
    </source>
</evidence>
<dbReference type="Pfam" id="PF21799">
    <property type="entry name" value="MurD-like_N"/>
    <property type="match status" value="1"/>
</dbReference>
<sequence length="464" mass="50363">MEKQIEDFYRSLRGRRVAFIGTGVTNQQCIELFARCGAQITLCDKKPDIDAFGPYAQALRKLDIRFSLGEHYLDGLAGQEMIMRTPGFEYYTPELVAAREAGAEVTSEMELFFRLCPCKIVAVTGSDGKTTTTTLIAKILEAAGYTVHLGGNLGRALLPVVDAIAATDVAVVELSSFQLISMRQSPEVAVVTNVTPNHLDHHKDMQEYIDAKRNILLYQKPGGKAVLGYENEVTRAMAADVKGSCRWFTRKSVVENGGFLRADGMLCMAENGRVTPIVRREDVALRGEHNLENLLAAFTAVWGMAEVSTMAAVAKSFAGVEHRIEPVRTLNGVQWFNDSIATSPTRVIAGLRAFDQKLIIIAGGSDKGISFAPLAPELIAHVKTLILTGATAQKIEDAVKADPGFAESGLVILRAADMPQAVEMARAAAQPGDIVSLSPACASFDSYPNFEARGRYYKELVNAL</sequence>
<dbReference type="NCBIfam" id="TIGR01087">
    <property type="entry name" value="murD"/>
    <property type="match status" value="1"/>
</dbReference>
<dbReference type="PATRIC" id="fig|1550024.3.peg.1408"/>
<dbReference type="InterPro" id="IPR036565">
    <property type="entry name" value="Mur-like_cat_sf"/>
</dbReference>
<evidence type="ECO:0000256" key="7">
    <source>
        <dbReference type="ARBA" id="ARBA00022490"/>
    </source>
</evidence>
<comment type="catalytic activity">
    <reaction evidence="16 17 18">
        <text>UDP-N-acetyl-alpha-D-muramoyl-L-alanine + D-glutamate + ATP = UDP-N-acetyl-alpha-D-muramoyl-L-alanyl-D-glutamate + ADP + phosphate + H(+)</text>
        <dbReference type="Rhea" id="RHEA:16429"/>
        <dbReference type="ChEBI" id="CHEBI:15378"/>
        <dbReference type="ChEBI" id="CHEBI:29986"/>
        <dbReference type="ChEBI" id="CHEBI:30616"/>
        <dbReference type="ChEBI" id="CHEBI:43474"/>
        <dbReference type="ChEBI" id="CHEBI:83898"/>
        <dbReference type="ChEBI" id="CHEBI:83900"/>
        <dbReference type="ChEBI" id="CHEBI:456216"/>
        <dbReference type="EC" id="6.3.2.9"/>
    </reaction>
</comment>
<dbReference type="InterPro" id="IPR004101">
    <property type="entry name" value="Mur_ligase_C"/>
</dbReference>
<evidence type="ECO:0000256" key="14">
    <source>
        <dbReference type="ARBA" id="ARBA00030398"/>
    </source>
</evidence>
<evidence type="ECO:0000259" key="20">
    <source>
        <dbReference type="Pfam" id="PF08245"/>
    </source>
</evidence>
<evidence type="ECO:0000256" key="4">
    <source>
        <dbReference type="ARBA" id="ARBA00010416"/>
    </source>
</evidence>
<keyword evidence="17 18" id="KW-0132">Cell division</keyword>
<accession>A0A0D8J173</accession>
<protein>
    <recommendedName>
        <fullName evidence="6 17">UDP-N-acetylmuramoylalanine--D-glutamate ligase</fullName>
        <ecNumber evidence="5 17">6.3.2.9</ecNumber>
    </recommendedName>
    <alternativeName>
        <fullName evidence="15 17">D-glutamic acid-adding enzyme</fullName>
    </alternativeName>
    <alternativeName>
        <fullName evidence="14 17">UDP-N-acetylmuramoyl-L-alanyl-D-glutamate synthetase</fullName>
    </alternativeName>
</protein>
<evidence type="ECO:0000256" key="16">
    <source>
        <dbReference type="ARBA" id="ARBA00047632"/>
    </source>
</evidence>
<dbReference type="SUPFAM" id="SSF53623">
    <property type="entry name" value="MurD-like peptide ligases, catalytic domain"/>
    <property type="match status" value="1"/>
</dbReference>
<feature type="binding site" evidence="17">
    <location>
        <begin position="125"/>
        <end position="131"/>
    </location>
    <ligand>
        <name>ATP</name>
        <dbReference type="ChEBI" id="CHEBI:30616"/>
    </ligand>
</feature>
<evidence type="ECO:0000256" key="11">
    <source>
        <dbReference type="ARBA" id="ARBA00022960"/>
    </source>
</evidence>
<keyword evidence="13 17" id="KW-0961">Cell wall biogenesis/degradation</keyword>
<evidence type="ECO:0000313" key="21">
    <source>
        <dbReference type="EMBL" id="KJF40504.1"/>
    </source>
</evidence>
<evidence type="ECO:0000259" key="19">
    <source>
        <dbReference type="Pfam" id="PF02875"/>
    </source>
</evidence>
<feature type="domain" description="Mur ligase central" evidence="20">
    <location>
        <begin position="123"/>
        <end position="300"/>
    </location>
</feature>
<dbReference type="Pfam" id="PF08245">
    <property type="entry name" value="Mur_ligase_M"/>
    <property type="match status" value="1"/>
</dbReference>
<dbReference type="Gene3D" id="3.90.190.20">
    <property type="entry name" value="Mur ligase, C-terminal domain"/>
    <property type="match status" value="1"/>
</dbReference>
<evidence type="ECO:0000256" key="8">
    <source>
        <dbReference type="ARBA" id="ARBA00022598"/>
    </source>
</evidence>
<keyword evidence="8 17" id="KW-0436">Ligase</keyword>
<keyword evidence="7 17" id="KW-0963">Cytoplasm</keyword>
<dbReference type="Gene3D" id="3.40.1190.10">
    <property type="entry name" value="Mur-like, catalytic domain"/>
    <property type="match status" value="1"/>
</dbReference>
<reference evidence="21" key="1">
    <citation type="submission" date="2015-02" db="EMBL/GenBank/DDBJ databases">
        <title>A novel member of the family Ruminococcaceae isolated from human feces.</title>
        <authorList>
            <person name="Shkoporov A.N."/>
            <person name="Chaplin A.V."/>
            <person name="Motuzova O.V."/>
            <person name="Kafarskaia L.I."/>
            <person name="Khokhlova E.V."/>
            <person name="Efimov B.A."/>
        </authorList>
    </citation>
    <scope>NUCLEOTIDE SEQUENCE [LARGE SCALE GENOMIC DNA]</scope>
    <source>
        <strain evidence="21">585-1</strain>
    </source>
</reference>
<evidence type="ECO:0000256" key="12">
    <source>
        <dbReference type="ARBA" id="ARBA00022984"/>
    </source>
</evidence>
<keyword evidence="17 18" id="KW-0131">Cell cycle</keyword>
<dbReference type="GO" id="GO:0005737">
    <property type="term" value="C:cytoplasm"/>
    <property type="evidence" value="ECO:0007669"/>
    <property type="project" value="UniProtKB-SubCell"/>
</dbReference>
<dbReference type="GeneID" id="42856219"/>
<evidence type="ECO:0000256" key="9">
    <source>
        <dbReference type="ARBA" id="ARBA00022741"/>
    </source>
</evidence>
<dbReference type="SUPFAM" id="SSF53244">
    <property type="entry name" value="MurD-like peptide ligases, peptide-binding domain"/>
    <property type="match status" value="1"/>
</dbReference>
<keyword evidence="10 17" id="KW-0067">ATP-binding</keyword>
<evidence type="ECO:0000256" key="13">
    <source>
        <dbReference type="ARBA" id="ARBA00023316"/>
    </source>
</evidence>
<dbReference type="InterPro" id="IPR013221">
    <property type="entry name" value="Mur_ligase_cen"/>
</dbReference>
<comment type="similarity">
    <text evidence="4 17">Belongs to the MurCDEF family.</text>
</comment>
<evidence type="ECO:0000313" key="22">
    <source>
        <dbReference type="Proteomes" id="UP000032483"/>
    </source>
</evidence>
<evidence type="ECO:0000256" key="6">
    <source>
        <dbReference type="ARBA" id="ARBA00015655"/>
    </source>
</evidence>
<comment type="function">
    <text evidence="1 17 18">Cell wall formation. Catalyzes the addition of glutamate to the nucleotide precursor UDP-N-acetylmuramoyl-L-alanine (UMA).</text>
</comment>
<dbReference type="PANTHER" id="PTHR43692:SF1">
    <property type="entry name" value="UDP-N-ACETYLMURAMOYLALANINE--D-GLUTAMATE LIGASE"/>
    <property type="match status" value="1"/>
</dbReference>
<keyword evidence="11 17" id="KW-0133">Cell shape</keyword>
<dbReference type="EC" id="6.3.2.9" evidence="5 17"/>
<dbReference type="Proteomes" id="UP000032483">
    <property type="component" value="Unassembled WGS sequence"/>
</dbReference>
<dbReference type="RefSeq" id="WP_050004921.1">
    <property type="nucleotide sequence ID" value="NZ_CAUBPW010000001.1"/>
</dbReference>
<dbReference type="UniPathway" id="UPA00219"/>
<keyword evidence="9 17" id="KW-0547">Nucleotide-binding</keyword>
<evidence type="ECO:0000256" key="3">
    <source>
        <dbReference type="ARBA" id="ARBA00004752"/>
    </source>
</evidence>
<dbReference type="GO" id="GO:0009252">
    <property type="term" value="P:peptidoglycan biosynthetic process"/>
    <property type="evidence" value="ECO:0007669"/>
    <property type="project" value="UniProtKB-UniRule"/>
</dbReference>
<comment type="subcellular location">
    <subcellularLocation>
        <location evidence="2 17 18">Cytoplasm</location>
    </subcellularLocation>
</comment>
<dbReference type="GO" id="GO:0008360">
    <property type="term" value="P:regulation of cell shape"/>
    <property type="evidence" value="ECO:0007669"/>
    <property type="project" value="UniProtKB-KW"/>
</dbReference>
<dbReference type="EMBL" id="JXXK01000006">
    <property type="protein sequence ID" value="KJF40504.1"/>
    <property type="molecule type" value="Genomic_DNA"/>
</dbReference>
<evidence type="ECO:0000256" key="10">
    <source>
        <dbReference type="ARBA" id="ARBA00022840"/>
    </source>
</evidence>
<evidence type="ECO:0000256" key="15">
    <source>
        <dbReference type="ARBA" id="ARBA00032324"/>
    </source>
</evidence>
<dbReference type="PANTHER" id="PTHR43692">
    <property type="entry name" value="UDP-N-ACETYLMURAMOYLALANINE--D-GLUTAMATE LIGASE"/>
    <property type="match status" value="1"/>
</dbReference>
<comment type="caution">
    <text evidence="21">The sequence shown here is derived from an EMBL/GenBank/DDBJ whole genome shotgun (WGS) entry which is preliminary data.</text>
</comment>
<evidence type="ECO:0000256" key="2">
    <source>
        <dbReference type="ARBA" id="ARBA00004496"/>
    </source>
</evidence>
<feature type="domain" description="Mur ligase C-terminal" evidence="19">
    <location>
        <begin position="322"/>
        <end position="441"/>
    </location>
</feature>
<dbReference type="GO" id="GO:0008764">
    <property type="term" value="F:UDP-N-acetylmuramoylalanine-D-glutamate ligase activity"/>
    <property type="evidence" value="ECO:0007669"/>
    <property type="project" value="UniProtKB-UniRule"/>
</dbReference>
<dbReference type="AlphaFoldDB" id="A0A0D8J173"/>
<dbReference type="GO" id="GO:0071555">
    <property type="term" value="P:cell wall organization"/>
    <property type="evidence" value="ECO:0007669"/>
    <property type="project" value="UniProtKB-KW"/>
</dbReference>
<proteinExistence type="inferred from homology"/>
<keyword evidence="22" id="KW-1185">Reference proteome</keyword>
<name>A0A0D8J173_9FIRM</name>
<dbReference type="Pfam" id="PF02875">
    <property type="entry name" value="Mur_ligase_C"/>
    <property type="match status" value="1"/>
</dbReference>
<keyword evidence="12 17" id="KW-0573">Peptidoglycan synthesis</keyword>
<organism evidence="21 22">
    <name type="scientific">Ruthenibacterium lactatiformans</name>
    <dbReference type="NCBI Taxonomy" id="1550024"/>
    <lineage>
        <taxon>Bacteria</taxon>
        <taxon>Bacillati</taxon>
        <taxon>Bacillota</taxon>
        <taxon>Clostridia</taxon>
        <taxon>Eubacteriales</taxon>
        <taxon>Oscillospiraceae</taxon>
        <taxon>Ruthenibacterium</taxon>
    </lineage>
</organism>